<keyword evidence="10" id="KW-1185">Reference proteome</keyword>
<accession>F4LQQ0</accession>
<dbReference type="EMBL" id="HF563609">
    <property type="protein sequence ID" value="CCP26896.1"/>
    <property type="molecule type" value="Genomic_DNA"/>
</dbReference>
<evidence type="ECO:0000256" key="4">
    <source>
        <dbReference type="ARBA" id="ARBA00022692"/>
    </source>
</evidence>
<gene>
    <name evidence="9" type="primary">gltT</name>
    <name evidence="9" type="ordered locus">TEPIRE1_2072</name>
</gene>
<dbReference type="RefSeq" id="WP_013778975.1">
    <property type="nucleotide sequence ID" value="NC_015519.1"/>
</dbReference>
<comment type="subcellular location">
    <subcellularLocation>
        <location evidence="1">Cell membrane</location>
        <topology evidence="1">Multi-pass membrane protein</topology>
    </subcellularLocation>
</comment>
<dbReference type="eggNOG" id="COG1301">
    <property type="taxonomic scope" value="Bacteria"/>
</dbReference>
<sequence>MKKVSLPVKIFIGLVLGVLAGLIFQSSPAIATTYIKPLGTLFLNLIKMIIVPLVLSSLVVGSASTGDVGKLGRIGIKTLAYYLFTTALAVMLGLFTANVLNPGFGLSIPIDAAAEAKEIPSIVDTLLNIIPTNPIQAMANANMLQIIVFAIFLGVSITLVGDKAKPFLVFFDSMAEVCYKIVGIIMEFAPIGVFGLITPVVAEHGASALLPLLKVIIAVYIGCFIHALVVYSGTVYISAKMSPATFFKGAAPAMMLAFTTSSSSGTLPVTMKCAEENLGVPKSISSFVLPLGATINMDGTALYQGVCALFVAQVYGIDLSLAQQIAVVLAATLASIGTAGVPGSGLIMLTMVLQSAGLPLEGMALVGGIDRILDMARTCINITGDMACAVLISSTEGDLQEPIQKSISG</sequence>
<name>F4LQQ0_TEPAE</name>
<evidence type="ECO:0000313" key="10">
    <source>
        <dbReference type="Proteomes" id="UP000010802"/>
    </source>
</evidence>
<accession>L0S161</accession>
<dbReference type="PANTHER" id="PTHR42865">
    <property type="entry name" value="PROTON/GLUTAMATE-ASPARTATE SYMPORTER"/>
    <property type="match status" value="1"/>
</dbReference>
<evidence type="ECO:0000256" key="3">
    <source>
        <dbReference type="ARBA" id="ARBA00022475"/>
    </source>
</evidence>
<dbReference type="AlphaFoldDB" id="F4LQQ0"/>
<protein>
    <submittedName>
        <fullName evidence="9">Proton/sodium-glutamate symport protein</fullName>
    </submittedName>
</protein>
<evidence type="ECO:0000313" key="9">
    <source>
        <dbReference type="EMBL" id="CCP26896.1"/>
    </source>
</evidence>
<keyword evidence="4 8" id="KW-0812">Transmembrane</keyword>
<reference evidence="10" key="1">
    <citation type="journal article" date="2013" name="Genome Announc.">
        <title>First genome sequence of a syntrophic acetate-oxidizing bacterium, Tepidanaerobacter acetatoxydans strain Re1.</title>
        <authorList>
            <person name="Manzoor S."/>
            <person name="Bongcam-Rudloff E."/>
            <person name="Schnurer A."/>
            <person name="Muller B."/>
        </authorList>
    </citation>
    <scope>NUCLEOTIDE SEQUENCE [LARGE SCALE GENOMIC DNA]</scope>
    <source>
        <strain evidence="10">Re1</strain>
    </source>
</reference>
<dbReference type="GO" id="GO:0005886">
    <property type="term" value="C:plasma membrane"/>
    <property type="evidence" value="ECO:0007669"/>
    <property type="project" value="UniProtKB-SubCell"/>
</dbReference>
<feature type="transmembrane region" description="Helical" evidence="8">
    <location>
        <begin position="143"/>
        <end position="160"/>
    </location>
</feature>
<keyword evidence="5" id="KW-0769">Symport</keyword>
<evidence type="ECO:0000256" key="5">
    <source>
        <dbReference type="ARBA" id="ARBA00022847"/>
    </source>
</evidence>
<evidence type="ECO:0000256" key="7">
    <source>
        <dbReference type="ARBA" id="ARBA00023136"/>
    </source>
</evidence>
<keyword evidence="2" id="KW-0813">Transport</keyword>
<evidence type="ECO:0000256" key="6">
    <source>
        <dbReference type="ARBA" id="ARBA00022989"/>
    </source>
</evidence>
<feature type="transmembrane region" description="Helical" evidence="8">
    <location>
        <begin position="81"/>
        <end position="100"/>
    </location>
</feature>
<dbReference type="GO" id="GO:0015293">
    <property type="term" value="F:symporter activity"/>
    <property type="evidence" value="ECO:0007669"/>
    <property type="project" value="UniProtKB-KW"/>
</dbReference>
<dbReference type="SUPFAM" id="SSF118215">
    <property type="entry name" value="Proton glutamate symport protein"/>
    <property type="match status" value="1"/>
</dbReference>
<dbReference type="PATRIC" id="fig|1209989.3.peg.2392"/>
<dbReference type="Pfam" id="PF00375">
    <property type="entry name" value="SDF"/>
    <property type="match status" value="1"/>
</dbReference>
<dbReference type="FunFam" id="1.10.3860.10:FF:000001">
    <property type="entry name" value="C4-dicarboxylate transport protein"/>
    <property type="match status" value="1"/>
</dbReference>
<keyword evidence="7 8" id="KW-0472">Membrane</keyword>
<evidence type="ECO:0000256" key="2">
    <source>
        <dbReference type="ARBA" id="ARBA00022448"/>
    </source>
</evidence>
<evidence type="ECO:0000256" key="1">
    <source>
        <dbReference type="ARBA" id="ARBA00004651"/>
    </source>
</evidence>
<dbReference type="KEGG" id="tep:TepRe1_1925"/>
<keyword evidence="6 8" id="KW-1133">Transmembrane helix</keyword>
<dbReference type="InterPro" id="IPR018107">
    <property type="entry name" value="Na-dicarboxylate_symporter_CS"/>
</dbReference>
<dbReference type="GO" id="GO:0006835">
    <property type="term" value="P:dicarboxylic acid transport"/>
    <property type="evidence" value="ECO:0007669"/>
    <property type="project" value="UniProtKB-ARBA"/>
</dbReference>
<dbReference type="Proteomes" id="UP000010802">
    <property type="component" value="Chromosome"/>
</dbReference>
<dbReference type="PROSITE" id="PS00714">
    <property type="entry name" value="NA_DICARBOXYL_SYMP_2"/>
    <property type="match status" value="1"/>
</dbReference>
<organism evidence="9 10">
    <name type="scientific">Tepidanaerobacter acetatoxydans (strain DSM 21804 / JCM 16047 / Re1)</name>
    <dbReference type="NCBI Taxonomy" id="1209989"/>
    <lineage>
        <taxon>Bacteria</taxon>
        <taxon>Bacillati</taxon>
        <taxon>Bacillota</taxon>
        <taxon>Clostridia</taxon>
        <taxon>Thermosediminibacterales</taxon>
        <taxon>Tepidanaerobacteraceae</taxon>
        <taxon>Tepidanaerobacter</taxon>
    </lineage>
</organism>
<dbReference type="OrthoDB" id="9768885at2"/>
<keyword evidence="3" id="KW-1003">Cell membrane</keyword>
<dbReference type="InterPro" id="IPR036458">
    <property type="entry name" value="Na:dicarbo_symporter_sf"/>
</dbReference>
<feature type="transmembrane region" description="Helical" evidence="8">
    <location>
        <begin position="208"/>
        <end position="231"/>
    </location>
</feature>
<feature type="transmembrane region" description="Helical" evidence="8">
    <location>
        <begin position="181"/>
        <end position="202"/>
    </location>
</feature>
<evidence type="ECO:0000256" key="8">
    <source>
        <dbReference type="SAM" id="Phobius"/>
    </source>
</evidence>
<proteinExistence type="predicted"/>
<dbReference type="KEGG" id="tae:TepiRe1_2072"/>
<dbReference type="PANTHER" id="PTHR42865:SF7">
    <property type="entry name" value="PROTON_GLUTAMATE-ASPARTATE SYMPORTER"/>
    <property type="match status" value="1"/>
</dbReference>
<dbReference type="Gene3D" id="1.10.3860.10">
    <property type="entry name" value="Sodium:dicarboxylate symporter"/>
    <property type="match status" value="1"/>
</dbReference>
<dbReference type="InterPro" id="IPR001991">
    <property type="entry name" value="Na-dicarboxylate_symporter"/>
</dbReference>
<feature type="transmembrane region" description="Helical" evidence="8">
    <location>
        <begin position="41"/>
        <end position="60"/>
    </location>
</feature>
<dbReference type="HOGENOM" id="CLU_019375_7_1_9"/>
<dbReference type="PRINTS" id="PR00173">
    <property type="entry name" value="EDTRNSPORT"/>
</dbReference>